<protein>
    <submittedName>
        <fullName evidence="1">Uncharacterized protein</fullName>
    </submittedName>
</protein>
<comment type="caution">
    <text evidence="1">The sequence shown here is derived from an EMBL/GenBank/DDBJ whole genome shotgun (WGS) entry which is preliminary data.</text>
</comment>
<dbReference type="Proteomes" id="UP001152622">
    <property type="component" value="Chromosome 4"/>
</dbReference>
<keyword evidence="2" id="KW-1185">Reference proteome</keyword>
<proteinExistence type="predicted"/>
<evidence type="ECO:0000313" key="2">
    <source>
        <dbReference type="Proteomes" id="UP001152622"/>
    </source>
</evidence>
<dbReference type="EMBL" id="JAINUF010000004">
    <property type="protein sequence ID" value="KAJ8365887.1"/>
    <property type="molecule type" value="Genomic_DNA"/>
</dbReference>
<dbReference type="AlphaFoldDB" id="A0A9Q1FTH5"/>
<gene>
    <name evidence="1" type="ORF">SKAU_G00147180</name>
</gene>
<sequence>MEGKRRRRIAKDVKVVSISVILINTIGGSEVACSRSERGEMGVAKKSPQRVRLFVDPLSPGCGLPAQSRLQYRQAVHHPPTWSPCPKGVGCRHVALPLLSKPNPPALPPCRQSG</sequence>
<name>A0A9Q1FTH5_SYNKA</name>
<evidence type="ECO:0000313" key="1">
    <source>
        <dbReference type="EMBL" id="KAJ8365887.1"/>
    </source>
</evidence>
<reference evidence="1" key="1">
    <citation type="journal article" date="2023" name="Science">
        <title>Genome structures resolve the early diversification of teleost fishes.</title>
        <authorList>
            <person name="Parey E."/>
            <person name="Louis A."/>
            <person name="Montfort J."/>
            <person name="Bouchez O."/>
            <person name="Roques C."/>
            <person name="Iampietro C."/>
            <person name="Lluch J."/>
            <person name="Castinel A."/>
            <person name="Donnadieu C."/>
            <person name="Desvignes T."/>
            <person name="Floi Bucao C."/>
            <person name="Jouanno E."/>
            <person name="Wen M."/>
            <person name="Mejri S."/>
            <person name="Dirks R."/>
            <person name="Jansen H."/>
            <person name="Henkel C."/>
            <person name="Chen W.J."/>
            <person name="Zahm M."/>
            <person name="Cabau C."/>
            <person name="Klopp C."/>
            <person name="Thompson A.W."/>
            <person name="Robinson-Rechavi M."/>
            <person name="Braasch I."/>
            <person name="Lecointre G."/>
            <person name="Bobe J."/>
            <person name="Postlethwait J.H."/>
            <person name="Berthelot C."/>
            <person name="Roest Crollius H."/>
            <person name="Guiguen Y."/>
        </authorList>
    </citation>
    <scope>NUCLEOTIDE SEQUENCE</scope>
    <source>
        <strain evidence="1">WJC10195</strain>
    </source>
</reference>
<organism evidence="1 2">
    <name type="scientific">Synaphobranchus kaupii</name>
    <name type="common">Kaup's arrowtooth eel</name>
    <dbReference type="NCBI Taxonomy" id="118154"/>
    <lineage>
        <taxon>Eukaryota</taxon>
        <taxon>Metazoa</taxon>
        <taxon>Chordata</taxon>
        <taxon>Craniata</taxon>
        <taxon>Vertebrata</taxon>
        <taxon>Euteleostomi</taxon>
        <taxon>Actinopterygii</taxon>
        <taxon>Neopterygii</taxon>
        <taxon>Teleostei</taxon>
        <taxon>Anguilliformes</taxon>
        <taxon>Synaphobranchidae</taxon>
        <taxon>Synaphobranchus</taxon>
    </lineage>
</organism>
<accession>A0A9Q1FTH5</accession>